<dbReference type="Gene3D" id="3.40.47.10">
    <property type="match status" value="2"/>
</dbReference>
<dbReference type="Pfam" id="PF00195">
    <property type="entry name" value="Chal_sti_synt_N"/>
    <property type="match status" value="1"/>
</dbReference>
<sequence>MASVEKIREAQRAKGPATILAIGSANPPNCIYQSDYPNFYFGATNSDHMTELKHKFKRICEKSMIRKRFFHLTEEILKANPNIGNYKAPSLNLRQDVGVADVTKIGGEAALKAIKEWGQPISKITHLVFCTMTGFDMPGADFQLIKLLGLNPSVNRCMIYQQGCYAGGTALRLAKDLAENNASARVLVVCSENMTMSFHGPSESHLDILIGQAIFSDGAAAAIVGASPDTLTEHPLFELIWATQSIIPDTEDGVVGKLREMGMTYHLSTNLAEFIGNNIENCMIEAFSSIGISDWNSLFFIVHPGGPLILHKIQENLGLNEEKLKTSRHVLREYGNMASPCVLFILDKMREKSMEEGKATTGDGLEWGVLFGFGPGLTVEAIVLHSIPVKNINAC</sequence>
<dbReference type="FunFam" id="3.40.47.10:FF:000014">
    <property type="entry name" value="Chalcone synthase 1"/>
    <property type="match status" value="1"/>
</dbReference>
<dbReference type="Gramene" id="Jr06_02980_p1">
    <property type="protein sequence ID" value="cds.Jr06_02980_p1"/>
    <property type="gene ID" value="Jr06_02980"/>
</dbReference>
<accession>A0A2I4DKM4</accession>
<organism evidence="5 6">
    <name type="scientific">Juglans regia</name>
    <name type="common">English walnut</name>
    <dbReference type="NCBI Taxonomy" id="51240"/>
    <lineage>
        <taxon>Eukaryota</taxon>
        <taxon>Viridiplantae</taxon>
        <taxon>Streptophyta</taxon>
        <taxon>Embryophyta</taxon>
        <taxon>Tracheophyta</taxon>
        <taxon>Spermatophyta</taxon>
        <taxon>Magnoliopsida</taxon>
        <taxon>eudicotyledons</taxon>
        <taxon>Gunneridae</taxon>
        <taxon>Pentapetalae</taxon>
        <taxon>rosids</taxon>
        <taxon>fabids</taxon>
        <taxon>Fagales</taxon>
        <taxon>Juglandaceae</taxon>
        <taxon>Juglans</taxon>
    </lineage>
</organism>
<dbReference type="InterPro" id="IPR011141">
    <property type="entry name" value="Polyketide_synthase_type-III"/>
</dbReference>
<dbReference type="Pfam" id="PF02797">
    <property type="entry name" value="Chal_sti_synt_C"/>
    <property type="match status" value="1"/>
</dbReference>
<dbReference type="AlphaFoldDB" id="A0A2I4DKM4"/>
<dbReference type="Proteomes" id="UP000235220">
    <property type="component" value="Chromosome 6"/>
</dbReference>
<evidence type="ECO:0000313" key="5">
    <source>
        <dbReference type="Proteomes" id="UP000235220"/>
    </source>
</evidence>
<dbReference type="InterPro" id="IPR012328">
    <property type="entry name" value="Chalcone/stilbene_synt_C"/>
</dbReference>
<dbReference type="CDD" id="cd00831">
    <property type="entry name" value="CHS_like"/>
    <property type="match status" value="1"/>
</dbReference>
<keyword evidence="5" id="KW-1185">Reference proteome</keyword>
<dbReference type="PANTHER" id="PTHR11877">
    <property type="entry name" value="HYDROXYMETHYLGLUTARYL-COA SYNTHASE"/>
    <property type="match status" value="1"/>
</dbReference>
<dbReference type="InterPro" id="IPR016039">
    <property type="entry name" value="Thiolase-like"/>
</dbReference>
<reference evidence="6" key="1">
    <citation type="submission" date="2025-08" db="UniProtKB">
        <authorList>
            <consortium name="RefSeq"/>
        </authorList>
    </citation>
    <scope>IDENTIFICATION</scope>
    <source>
        <tissue evidence="6">Leaves</tissue>
    </source>
</reference>
<evidence type="ECO:0000256" key="1">
    <source>
        <dbReference type="ARBA" id="ARBA00005531"/>
    </source>
</evidence>
<evidence type="ECO:0000256" key="4">
    <source>
        <dbReference type="RuleBase" id="RU003633"/>
    </source>
</evidence>
<dbReference type="OrthoDB" id="1558779at2759"/>
<dbReference type="PANTHER" id="PTHR11877:SF14">
    <property type="entry name" value="CHALCONE SYNTHASE"/>
    <property type="match status" value="1"/>
</dbReference>
<dbReference type="KEGG" id="jre:108981066"/>
<dbReference type="STRING" id="51240.A0A2I4DKM4"/>
<dbReference type="RefSeq" id="XP_018807682.1">
    <property type="nucleotide sequence ID" value="XM_018952137.2"/>
</dbReference>
<evidence type="ECO:0000256" key="3">
    <source>
        <dbReference type="ARBA" id="ARBA00023315"/>
    </source>
</evidence>
<gene>
    <name evidence="6" type="primary">LOC108981066</name>
</gene>
<dbReference type="SUPFAM" id="SSF53901">
    <property type="entry name" value="Thiolase-like"/>
    <property type="match status" value="2"/>
</dbReference>
<evidence type="ECO:0000313" key="6">
    <source>
        <dbReference type="RefSeq" id="XP_018807682.1"/>
    </source>
</evidence>
<dbReference type="GeneID" id="108981066"/>
<comment type="similarity">
    <text evidence="1 4">Belongs to the thiolase-like superfamily. Chalcone/stilbene synthases family.</text>
</comment>
<keyword evidence="2 4" id="KW-0808">Transferase</keyword>
<evidence type="ECO:0000256" key="2">
    <source>
        <dbReference type="ARBA" id="ARBA00022679"/>
    </source>
</evidence>
<dbReference type="FunFam" id="3.40.47.10:FF:000025">
    <property type="entry name" value="Chalcone synthase 2"/>
    <property type="match status" value="1"/>
</dbReference>
<protein>
    <submittedName>
        <fullName evidence="6">Chalcone synthase-like</fullName>
    </submittedName>
</protein>
<dbReference type="GO" id="GO:0016747">
    <property type="term" value="F:acyltransferase activity, transferring groups other than amino-acyl groups"/>
    <property type="evidence" value="ECO:0007669"/>
    <property type="project" value="InterPro"/>
</dbReference>
<name>A0A2I4DKM4_JUGRE</name>
<keyword evidence="3 4" id="KW-0012">Acyltransferase</keyword>
<proteinExistence type="inferred from homology"/>
<dbReference type="InterPro" id="IPR001099">
    <property type="entry name" value="Chalcone/stilbene_synt_N"/>
</dbReference>
<dbReference type="PIRSF" id="PIRSF000451">
    <property type="entry name" value="PKS_III"/>
    <property type="match status" value="1"/>
</dbReference>